<dbReference type="Gene3D" id="3.40.50.300">
    <property type="entry name" value="P-loop containing nucleotide triphosphate hydrolases"/>
    <property type="match status" value="2"/>
</dbReference>
<protein>
    <recommendedName>
        <fullName evidence="10">UvrD-like helicase C-terminal domain-containing protein</fullName>
    </recommendedName>
</protein>
<dbReference type="GO" id="GO:0004527">
    <property type="term" value="F:exonuclease activity"/>
    <property type="evidence" value="ECO:0007669"/>
    <property type="project" value="UniProtKB-KW"/>
</dbReference>
<dbReference type="PANTHER" id="PTHR30591">
    <property type="entry name" value="RECBCD ENZYME SUBUNIT RECC"/>
    <property type="match status" value="1"/>
</dbReference>
<dbReference type="EMBL" id="UINC01073406">
    <property type="protein sequence ID" value="SVC09761.1"/>
    <property type="molecule type" value="Genomic_DNA"/>
</dbReference>
<dbReference type="InterPro" id="IPR027417">
    <property type="entry name" value="P-loop_NTPase"/>
</dbReference>
<dbReference type="SUPFAM" id="SSF52540">
    <property type="entry name" value="P-loop containing nucleoside triphosphate hydrolases"/>
    <property type="match status" value="1"/>
</dbReference>
<dbReference type="GO" id="GO:0006310">
    <property type="term" value="P:DNA recombination"/>
    <property type="evidence" value="ECO:0007669"/>
    <property type="project" value="TreeGrafter"/>
</dbReference>
<evidence type="ECO:0000256" key="2">
    <source>
        <dbReference type="ARBA" id="ARBA00022741"/>
    </source>
</evidence>
<organism evidence="11">
    <name type="scientific">marine metagenome</name>
    <dbReference type="NCBI Taxonomy" id="408172"/>
    <lineage>
        <taxon>unclassified sequences</taxon>
        <taxon>metagenomes</taxon>
        <taxon>ecological metagenomes</taxon>
    </lineage>
</organism>
<dbReference type="Pfam" id="PF13361">
    <property type="entry name" value="UvrD_C"/>
    <property type="match status" value="1"/>
</dbReference>
<keyword evidence="2" id="KW-0547">Nucleotide-binding</keyword>
<evidence type="ECO:0000313" key="11">
    <source>
        <dbReference type="EMBL" id="SVC09761.1"/>
    </source>
</evidence>
<feature type="non-terminal residue" evidence="11">
    <location>
        <position position="1"/>
    </location>
</feature>
<keyword evidence="7" id="KW-0067">ATP-binding</keyword>
<feature type="domain" description="UvrD-like helicase C-terminal" evidence="10">
    <location>
        <begin position="146"/>
        <end position="291"/>
    </location>
</feature>
<keyword evidence="6" id="KW-0269">Exonuclease</keyword>
<evidence type="ECO:0000256" key="5">
    <source>
        <dbReference type="ARBA" id="ARBA00022806"/>
    </source>
</evidence>
<keyword evidence="1" id="KW-0540">Nuclease</keyword>
<sequence>KQLLSAGFDEKSYPILDQKTRFALYLFNNCKVIKRNLTHRITFISAKDRINEVELMAKEIKRLRLAQPELQLDQVCITFYQLPIYAPLIREIFPIYGIPFALEFSAGLASSPIVINIINLLENQKVESITPEEFRVFLNTLIQESNIAQNLIQNTSGQNQNAILDQEIGAYQRLIHLIDELTEFSLNAENSDCRHPISHYINLLRLMISQSTYPLKKIGKGGVQVLPISRTKMLDFDVVFLGGLVDGEFPETFRPDPFLPPQYAGTEYDRLREDRLLFYQTLKMFRHHLYLTSPQHDGQLELVRSSFIDGLQRIVEINIPKDFESDIIYNKEQLVKYIGKKIYSGCE</sequence>
<accession>A0A382JGC8</accession>
<dbReference type="PANTHER" id="PTHR30591:SF1">
    <property type="entry name" value="RECBCD ENZYME SUBUNIT RECC"/>
    <property type="match status" value="1"/>
</dbReference>
<evidence type="ECO:0000256" key="8">
    <source>
        <dbReference type="ARBA" id="ARBA00023125"/>
    </source>
</evidence>
<evidence type="ECO:0000256" key="7">
    <source>
        <dbReference type="ARBA" id="ARBA00022840"/>
    </source>
</evidence>
<dbReference type="GO" id="GO:0006281">
    <property type="term" value="P:DNA repair"/>
    <property type="evidence" value="ECO:0007669"/>
    <property type="project" value="UniProtKB-KW"/>
</dbReference>
<evidence type="ECO:0000256" key="9">
    <source>
        <dbReference type="ARBA" id="ARBA00023204"/>
    </source>
</evidence>
<evidence type="ECO:0000256" key="4">
    <source>
        <dbReference type="ARBA" id="ARBA00022801"/>
    </source>
</evidence>
<evidence type="ECO:0000256" key="6">
    <source>
        <dbReference type="ARBA" id="ARBA00022839"/>
    </source>
</evidence>
<gene>
    <name evidence="11" type="ORF">METZ01_LOCUS262615</name>
</gene>
<dbReference type="GO" id="GO:0003677">
    <property type="term" value="F:DNA binding"/>
    <property type="evidence" value="ECO:0007669"/>
    <property type="project" value="UniProtKB-KW"/>
</dbReference>
<reference evidence="11" key="1">
    <citation type="submission" date="2018-05" db="EMBL/GenBank/DDBJ databases">
        <authorList>
            <person name="Lanie J.A."/>
            <person name="Ng W.-L."/>
            <person name="Kazmierczak K.M."/>
            <person name="Andrzejewski T.M."/>
            <person name="Davidsen T.M."/>
            <person name="Wayne K.J."/>
            <person name="Tettelin H."/>
            <person name="Glass J.I."/>
            <person name="Rusch D."/>
            <person name="Podicherti R."/>
            <person name="Tsui H.-C.T."/>
            <person name="Winkler M.E."/>
        </authorList>
    </citation>
    <scope>NUCLEOTIDE SEQUENCE</scope>
</reference>
<feature type="non-terminal residue" evidence="11">
    <location>
        <position position="347"/>
    </location>
</feature>
<keyword evidence="5" id="KW-0347">Helicase</keyword>
<evidence type="ECO:0000256" key="3">
    <source>
        <dbReference type="ARBA" id="ARBA00022763"/>
    </source>
</evidence>
<name>A0A382JGC8_9ZZZZ</name>
<dbReference type="InterPro" id="IPR014017">
    <property type="entry name" value="DNA_helicase_UvrD-like_C"/>
</dbReference>
<keyword evidence="9" id="KW-0234">DNA repair</keyword>
<keyword evidence="8" id="KW-0238">DNA-binding</keyword>
<dbReference type="GO" id="GO:0005524">
    <property type="term" value="F:ATP binding"/>
    <property type="evidence" value="ECO:0007669"/>
    <property type="project" value="UniProtKB-KW"/>
</dbReference>
<keyword evidence="3" id="KW-0227">DNA damage</keyword>
<proteinExistence type="predicted"/>
<evidence type="ECO:0000259" key="10">
    <source>
        <dbReference type="Pfam" id="PF13361"/>
    </source>
</evidence>
<evidence type="ECO:0000256" key="1">
    <source>
        <dbReference type="ARBA" id="ARBA00022722"/>
    </source>
</evidence>
<dbReference type="GO" id="GO:0004386">
    <property type="term" value="F:helicase activity"/>
    <property type="evidence" value="ECO:0007669"/>
    <property type="project" value="UniProtKB-KW"/>
</dbReference>
<dbReference type="AlphaFoldDB" id="A0A382JGC8"/>
<keyword evidence="4" id="KW-0378">Hydrolase</keyword>